<sequence length="577" mass="64475">MEKEVGAKVVNGKIIIADGINGEIITIKAKENVNLFINDVECERFKPYEVSSKDKITYNCEATPAKREVNITISEDKMKAYMTVEYTPKTEYKIKDREFYINLAVSTEVLSAEEPEYFTVQELYKKLKEKGIVFGIKEESLELILKGCSSEVLVAEGLEPVKDTPSEVKLFFTPTQMVFPEPDSNEKVDFKNLFRISNVNAGDKIAEIIPEVLGKNGMNIFGKVIEREYIRSLPIDASKGCKIENNDIIALIDGKAHIANRSVSVNPIYTVESVNMETCNIKFYGDVEVYDSVQDNMFVSAGGSLDVSQNVNMANVVTGGEITILGNTINSKILSGQVDIRKKEYSDVLTEFKNILVSMIEYINGLNLQNFERKDFVKTLTEKNFGSFQKVALNIISLNIKNKTKRSKLVDFIKGKILGLNILEIKSIFDLKTLLNILDNEIDYYDKNIIVPLDIRIGYCQECEIKSTGNIIIGGKGEYTSKLTAMKDIIFTRSDSVARGGVLSAGQNISLGVVGSRAYIPTTLMVPQYGRITAAKAYANTVFCFGRTKVTLDEDLKNINVYFNSEKRAIEFGKTAL</sequence>
<name>A0A1S9N7P1_CLOBE</name>
<reference evidence="2 3" key="1">
    <citation type="submission" date="2017-02" db="EMBL/GenBank/DDBJ databases">
        <title>Genome sequence of Clostridium beijerinckii Br21.</title>
        <authorList>
            <person name="Fonseca B.C."/>
            <person name="Guazzaroni M.E."/>
            <person name="Riano-Pachon D.M."/>
            <person name="Reginatto V."/>
        </authorList>
    </citation>
    <scope>NUCLEOTIDE SEQUENCE [LARGE SCALE GENOMIC DNA]</scope>
    <source>
        <strain evidence="2 3">Br21</strain>
    </source>
</reference>
<dbReference type="AlphaFoldDB" id="A0A1S9N7P1"/>
<protein>
    <submittedName>
        <fullName evidence="2">Polymerase</fullName>
    </submittedName>
</protein>
<dbReference type="PANTHER" id="PTHR38032">
    <property type="entry name" value="POLYMERASE-RELATED"/>
    <property type="match status" value="1"/>
</dbReference>
<evidence type="ECO:0000259" key="1">
    <source>
        <dbReference type="Pfam" id="PF20250"/>
    </source>
</evidence>
<dbReference type="Proteomes" id="UP000190959">
    <property type="component" value="Unassembled WGS sequence"/>
</dbReference>
<comment type="caution">
    <text evidence="2">The sequence shown here is derived from an EMBL/GenBank/DDBJ whole genome shotgun (WGS) entry which is preliminary data.</text>
</comment>
<dbReference type="InterPro" id="IPR005646">
    <property type="entry name" value="FapA"/>
</dbReference>
<evidence type="ECO:0000313" key="3">
    <source>
        <dbReference type="Proteomes" id="UP000190959"/>
    </source>
</evidence>
<dbReference type="InterPro" id="IPR046866">
    <property type="entry name" value="FapA_N"/>
</dbReference>
<dbReference type="RefSeq" id="WP_078115611.1">
    <property type="nucleotide sequence ID" value="NZ_CP144906.1"/>
</dbReference>
<evidence type="ECO:0000313" key="2">
    <source>
        <dbReference type="EMBL" id="OOP73544.1"/>
    </source>
</evidence>
<gene>
    <name evidence="2" type="ORF">CBEIBR21_10985</name>
</gene>
<dbReference type="InterPro" id="IPR046865">
    <property type="entry name" value="FapA_b_solenoid"/>
</dbReference>
<dbReference type="EMBL" id="MWMH01000003">
    <property type="protein sequence ID" value="OOP73544.1"/>
    <property type="molecule type" value="Genomic_DNA"/>
</dbReference>
<proteinExistence type="predicted"/>
<dbReference type="Pfam" id="PF20250">
    <property type="entry name" value="FapA_N"/>
    <property type="match status" value="1"/>
</dbReference>
<dbReference type="Pfam" id="PF03961">
    <property type="entry name" value="FapA"/>
    <property type="match status" value="1"/>
</dbReference>
<feature type="domain" description="Flagellar Assembly Protein A N-terminal region" evidence="1">
    <location>
        <begin position="69"/>
        <end position="260"/>
    </location>
</feature>
<dbReference type="PANTHER" id="PTHR38032:SF1">
    <property type="entry name" value="RNA-BINDING PROTEIN KHPB N-TERMINAL DOMAIN-CONTAINING PROTEIN"/>
    <property type="match status" value="1"/>
</dbReference>
<accession>A0A1S9N7P1</accession>
<organism evidence="2 3">
    <name type="scientific">Clostridium beijerinckii</name>
    <name type="common">Clostridium MP</name>
    <dbReference type="NCBI Taxonomy" id="1520"/>
    <lineage>
        <taxon>Bacteria</taxon>
        <taxon>Bacillati</taxon>
        <taxon>Bacillota</taxon>
        <taxon>Clostridia</taxon>
        <taxon>Eubacteriales</taxon>
        <taxon>Clostridiaceae</taxon>
        <taxon>Clostridium</taxon>
    </lineage>
</organism>